<proteinExistence type="predicted"/>
<accession>A0A6M0QAX9</accession>
<gene>
    <name evidence="1" type="ORF">G4D63_16860</name>
</gene>
<evidence type="ECO:0000313" key="1">
    <source>
        <dbReference type="EMBL" id="NEY73407.1"/>
    </source>
</evidence>
<organism evidence="1 2">
    <name type="scientific">Bacillus mesophilus</name>
    <dbReference type="NCBI Taxonomy" id="1808955"/>
    <lineage>
        <taxon>Bacteria</taxon>
        <taxon>Bacillati</taxon>
        <taxon>Bacillota</taxon>
        <taxon>Bacilli</taxon>
        <taxon>Bacillales</taxon>
        <taxon>Bacillaceae</taxon>
        <taxon>Bacillus</taxon>
    </lineage>
</organism>
<dbReference type="Proteomes" id="UP000481043">
    <property type="component" value="Unassembled WGS sequence"/>
</dbReference>
<protein>
    <submittedName>
        <fullName evidence="1">Uncharacterized protein</fullName>
    </submittedName>
</protein>
<sequence length="56" mass="6842">MSISERIIKDLEMLDEIEREKVLHKIIEKYISKDKAILLGKTFDWWNNEEDDIYNE</sequence>
<comment type="caution">
    <text evidence="1">The sequence shown here is derived from an EMBL/GenBank/DDBJ whole genome shotgun (WGS) entry which is preliminary data.</text>
</comment>
<evidence type="ECO:0000313" key="2">
    <source>
        <dbReference type="Proteomes" id="UP000481043"/>
    </source>
</evidence>
<keyword evidence="2" id="KW-1185">Reference proteome</keyword>
<dbReference type="AlphaFoldDB" id="A0A6M0QAX9"/>
<name>A0A6M0QAX9_9BACI</name>
<dbReference type="RefSeq" id="WP_163180929.1">
    <property type="nucleotide sequence ID" value="NZ_JAAIWM010000007.1"/>
</dbReference>
<dbReference type="EMBL" id="JAAIWM010000007">
    <property type="protein sequence ID" value="NEY73407.1"/>
    <property type="molecule type" value="Genomic_DNA"/>
</dbReference>
<reference evidence="1 2" key="1">
    <citation type="submission" date="2020-02" db="EMBL/GenBank/DDBJ databases">
        <title>Bacillus aquiflavi sp. nov., isolated from yellow water of strong flavor Chinese baijiu in Yibin region of China.</title>
        <authorList>
            <person name="Xie J."/>
        </authorList>
    </citation>
    <scope>NUCLEOTIDE SEQUENCE [LARGE SCALE GENOMIC DNA]</scope>
    <source>
        <strain evidence="1 2">SA4</strain>
    </source>
</reference>